<dbReference type="PANTHER" id="PTHR43771">
    <property type="entry name" value="PHOSPHOMANNOMUTASE"/>
    <property type="match status" value="1"/>
</dbReference>
<dbReference type="InterPro" id="IPR005844">
    <property type="entry name" value="A-D-PHexomutase_a/b/a-I"/>
</dbReference>
<dbReference type="CDD" id="cd03089">
    <property type="entry name" value="PMM_PGM"/>
    <property type="match status" value="1"/>
</dbReference>
<proteinExistence type="inferred from homology"/>
<comment type="similarity">
    <text evidence="2 7">Belongs to the phosphohexose mutase family.</text>
</comment>
<dbReference type="PANTHER" id="PTHR43771:SF2">
    <property type="entry name" value="PHOSPHOMANNOMUTASE_PHOSPHOGLUCOMUTASE"/>
    <property type="match status" value="1"/>
</dbReference>
<dbReference type="InterPro" id="IPR005843">
    <property type="entry name" value="A-D-PHexomutase_C"/>
</dbReference>
<dbReference type="Pfam" id="PF02880">
    <property type="entry name" value="PGM_PMM_III"/>
    <property type="match status" value="1"/>
</dbReference>
<evidence type="ECO:0000259" key="8">
    <source>
        <dbReference type="Pfam" id="PF00408"/>
    </source>
</evidence>
<dbReference type="PRINTS" id="PR00509">
    <property type="entry name" value="PGMPMM"/>
</dbReference>
<sequence length="462" mass="51611">MEINKEIFRAYDIRGVFPDQINNDIAKAIGKGIGTIFQKKSIKNIVIGRDNRPSSYSLCPNLIEGVLSTGCNVTYTGITTQPIIHFLTFLDDFEAGINVTASHNPKKYNGIKIDLNDAQPFYGEALDELYEVVKAGNFINGEGTFREKDYNGIYIDHLAERFSFKNKLKVVVDCGSGATSELAPILMRKLGMDVTDVYCKYDSDFPNEVPDPENPSFLAELKSSVTDNGAILGFGFDGDGDRLGVVDERGTSYSADRLLMLFARDILSKNKGGKIVYDVKCTALLEDVIKQYSGVPEMIKTGRAYVLREVLNGNSVLGGELSGHFYFKDDYFGFDDALYAACRLIDILDRSGKLLSEIMSEFPQAVNTPEIRIPCPDDKKFVFIEEFTKYVKNNASYLKVLDIDGVRVSVSEHGWFLIRASNTSPYLSMRIEGTNSSEVSSIMQDLLKILRNYDYLDLTNLK</sequence>
<dbReference type="Pfam" id="PF00408">
    <property type="entry name" value="PGM_PMM_IV"/>
    <property type="match status" value="1"/>
</dbReference>
<dbReference type="Proteomes" id="UP000179113">
    <property type="component" value="Unassembled WGS sequence"/>
</dbReference>
<keyword evidence="5 7" id="KW-0460">Magnesium</keyword>
<dbReference type="InterPro" id="IPR036900">
    <property type="entry name" value="A-D-PHexomutase_C_sf"/>
</dbReference>
<keyword evidence="3" id="KW-0597">Phosphoprotein</keyword>
<evidence type="ECO:0000256" key="7">
    <source>
        <dbReference type="RuleBase" id="RU004326"/>
    </source>
</evidence>
<dbReference type="GO" id="GO:0000287">
    <property type="term" value="F:magnesium ion binding"/>
    <property type="evidence" value="ECO:0007669"/>
    <property type="project" value="InterPro"/>
</dbReference>
<evidence type="ECO:0000259" key="11">
    <source>
        <dbReference type="Pfam" id="PF02880"/>
    </source>
</evidence>
<evidence type="ECO:0000256" key="1">
    <source>
        <dbReference type="ARBA" id="ARBA00001946"/>
    </source>
</evidence>
<dbReference type="GO" id="GO:0016868">
    <property type="term" value="F:intramolecular phosphotransferase activity"/>
    <property type="evidence" value="ECO:0007669"/>
    <property type="project" value="InterPro"/>
</dbReference>
<evidence type="ECO:0000259" key="9">
    <source>
        <dbReference type="Pfam" id="PF02878"/>
    </source>
</evidence>
<dbReference type="SUPFAM" id="SSF55957">
    <property type="entry name" value="Phosphoglucomutase, C-terminal domain"/>
    <property type="match status" value="1"/>
</dbReference>
<feature type="domain" description="Alpha-D-phosphohexomutase C-terminal" evidence="8">
    <location>
        <begin position="370"/>
        <end position="447"/>
    </location>
</feature>
<comment type="cofactor">
    <cofactor evidence="1">
        <name>Mg(2+)</name>
        <dbReference type="ChEBI" id="CHEBI:18420"/>
    </cofactor>
</comment>
<organism evidence="12 13">
    <name type="scientific">candidate division WWE3 bacterium RIFOXYC1_FULL_39_7</name>
    <dbReference type="NCBI Taxonomy" id="1802643"/>
    <lineage>
        <taxon>Bacteria</taxon>
        <taxon>Katanobacteria</taxon>
    </lineage>
</organism>
<protein>
    <recommendedName>
        <fullName evidence="14">Phosphomannomutase</fullName>
    </recommendedName>
</protein>
<evidence type="ECO:0000259" key="10">
    <source>
        <dbReference type="Pfam" id="PF02879"/>
    </source>
</evidence>
<dbReference type="PROSITE" id="PS00710">
    <property type="entry name" value="PGM_PMM"/>
    <property type="match status" value="1"/>
</dbReference>
<dbReference type="Pfam" id="PF02878">
    <property type="entry name" value="PGM_PMM_I"/>
    <property type="match status" value="1"/>
</dbReference>
<evidence type="ECO:0008006" key="14">
    <source>
        <dbReference type="Google" id="ProtNLM"/>
    </source>
</evidence>
<dbReference type="InterPro" id="IPR016066">
    <property type="entry name" value="A-D-PHexomutase_CS"/>
</dbReference>
<dbReference type="InterPro" id="IPR005845">
    <property type="entry name" value="A-D-PHexomutase_a/b/a-II"/>
</dbReference>
<evidence type="ECO:0000256" key="3">
    <source>
        <dbReference type="ARBA" id="ARBA00022553"/>
    </source>
</evidence>
<dbReference type="EMBL" id="MEWA01000018">
    <property type="protein sequence ID" value="OGC69747.1"/>
    <property type="molecule type" value="Genomic_DNA"/>
</dbReference>
<keyword evidence="6" id="KW-0413">Isomerase</keyword>
<dbReference type="Gene3D" id="3.40.120.10">
    <property type="entry name" value="Alpha-D-Glucose-1,6-Bisphosphate, subunit A, domain 3"/>
    <property type="match status" value="3"/>
</dbReference>
<feature type="domain" description="Alpha-D-phosphohexomutase alpha/beta/alpha" evidence="9">
    <location>
        <begin position="6"/>
        <end position="137"/>
    </location>
</feature>
<feature type="domain" description="Alpha-D-phosphohexomutase alpha/beta/alpha" evidence="10">
    <location>
        <begin position="154"/>
        <end position="250"/>
    </location>
</feature>
<feature type="domain" description="Alpha-D-phosphohexomutase alpha/beta/alpha" evidence="11">
    <location>
        <begin position="255"/>
        <end position="364"/>
    </location>
</feature>
<keyword evidence="4 7" id="KW-0479">Metal-binding</keyword>
<dbReference type="InterPro" id="IPR005841">
    <property type="entry name" value="Alpha-D-phosphohexomutase_SF"/>
</dbReference>
<evidence type="ECO:0000313" key="12">
    <source>
        <dbReference type="EMBL" id="OGC69747.1"/>
    </source>
</evidence>
<gene>
    <name evidence="12" type="ORF">A2415_04695</name>
</gene>
<evidence type="ECO:0000256" key="2">
    <source>
        <dbReference type="ARBA" id="ARBA00010231"/>
    </source>
</evidence>
<dbReference type="Gene3D" id="3.30.310.50">
    <property type="entry name" value="Alpha-D-phosphohexomutase, C-terminal domain"/>
    <property type="match status" value="1"/>
</dbReference>
<accession>A0A1F4WJZ8</accession>
<dbReference type="SUPFAM" id="SSF53738">
    <property type="entry name" value="Phosphoglucomutase, first 3 domains"/>
    <property type="match status" value="3"/>
</dbReference>
<evidence type="ECO:0000313" key="13">
    <source>
        <dbReference type="Proteomes" id="UP000179113"/>
    </source>
</evidence>
<comment type="caution">
    <text evidence="12">The sequence shown here is derived from an EMBL/GenBank/DDBJ whole genome shotgun (WGS) entry which is preliminary data.</text>
</comment>
<dbReference type="InterPro" id="IPR016055">
    <property type="entry name" value="A-D-PHexomutase_a/b/a-I/II/III"/>
</dbReference>
<dbReference type="Pfam" id="PF02879">
    <property type="entry name" value="PGM_PMM_II"/>
    <property type="match status" value="1"/>
</dbReference>
<evidence type="ECO:0000256" key="4">
    <source>
        <dbReference type="ARBA" id="ARBA00022723"/>
    </source>
</evidence>
<dbReference type="GO" id="GO:0005975">
    <property type="term" value="P:carbohydrate metabolic process"/>
    <property type="evidence" value="ECO:0007669"/>
    <property type="project" value="InterPro"/>
</dbReference>
<dbReference type="InterPro" id="IPR005846">
    <property type="entry name" value="A-D-PHexomutase_a/b/a-III"/>
</dbReference>
<reference evidence="12 13" key="1">
    <citation type="journal article" date="2016" name="Nat. Commun.">
        <title>Thousands of microbial genomes shed light on interconnected biogeochemical processes in an aquifer system.</title>
        <authorList>
            <person name="Anantharaman K."/>
            <person name="Brown C.T."/>
            <person name="Hug L.A."/>
            <person name="Sharon I."/>
            <person name="Castelle C.J."/>
            <person name="Probst A.J."/>
            <person name="Thomas B.C."/>
            <person name="Singh A."/>
            <person name="Wilkins M.J."/>
            <person name="Karaoz U."/>
            <person name="Brodie E.L."/>
            <person name="Williams K.H."/>
            <person name="Hubbard S.S."/>
            <person name="Banfield J.F."/>
        </authorList>
    </citation>
    <scope>NUCLEOTIDE SEQUENCE [LARGE SCALE GENOMIC DNA]</scope>
</reference>
<evidence type="ECO:0000256" key="5">
    <source>
        <dbReference type="ARBA" id="ARBA00022842"/>
    </source>
</evidence>
<name>A0A1F4WJZ8_UNCKA</name>
<dbReference type="AlphaFoldDB" id="A0A1F4WJZ8"/>
<evidence type="ECO:0000256" key="6">
    <source>
        <dbReference type="ARBA" id="ARBA00023235"/>
    </source>
</evidence>